<comment type="caution">
    <text evidence="1">The sequence shown here is derived from an EMBL/GenBank/DDBJ whole genome shotgun (WGS) entry which is preliminary data.</text>
</comment>
<dbReference type="Gene3D" id="1.10.10.10">
    <property type="entry name" value="Winged helix-like DNA-binding domain superfamily/Winged helix DNA-binding domain"/>
    <property type="match status" value="1"/>
</dbReference>
<name>A0A9X1M1D2_9MICC</name>
<dbReference type="AlphaFoldDB" id="A0A9X1M1D2"/>
<dbReference type="InterPro" id="IPR036388">
    <property type="entry name" value="WH-like_DNA-bd_sf"/>
</dbReference>
<accession>A0A9X1M1D2</accession>
<reference evidence="1" key="1">
    <citation type="submission" date="2021-10" db="EMBL/GenBank/DDBJ databases">
        <title>Novel species in genus Arthrobacter.</title>
        <authorList>
            <person name="Liu Y."/>
        </authorList>
    </citation>
    <scope>NUCLEOTIDE SEQUENCE</scope>
    <source>
        <strain evidence="1">Zg-Y809</strain>
    </source>
</reference>
<dbReference type="SUPFAM" id="SSF46689">
    <property type="entry name" value="Homeodomain-like"/>
    <property type="match status" value="1"/>
</dbReference>
<evidence type="ECO:0000313" key="2">
    <source>
        <dbReference type="Proteomes" id="UP001139264"/>
    </source>
</evidence>
<dbReference type="RefSeq" id="WP_227907939.1">
    <property type="nucleotide sequence ID" value="NZ_JAJFZP010000006.1"/>
</dbReference>
<gene>
    <name evidence="1" type="ORF">LJ751_09035</name>
</gene>
<proteinExistence type="predicted"/>
<dbReference type="Pfam" id="PF13384">
    <property type="entry name" value="HTH_23"/>
    <property type="match status" value="1"/>
</dbReference>
<feature type="non-terminal residue" evidence="1">
    <location>
        <position position="47"/>
    </location>
</feature>
<evidence type="ECO:0000313" key="1">
    <source>
        <dbReference type="EMBL" id="MCC3269508.1"/>
    </source>
</evidence>
<protein>
    <submittedName>
        <fullName evidence="1">Helix-turn-helix domain-containing protein</fullName>
    </submittedName>
</protein>
<organism evidence="1 2">
    <name type="scientific">Arthrobacter gengyunqii</name>
    <dbReference type="NCBI Taxonomy" id="2886940"/>
    <lineage>
        <taxon>Bacteria</taxon>
        <taxon>Bacillati</taxon>
        <taxon>Actinomycetota</taxon>
        <taxon>Actinomycetes</taxon>
        <taxon>Micrococcales</taxon>
        <taxon>Micrococcaceae</taxon>
        <taxon>Arthrobacter</taxon>
    </lineage>
</organism>
<dbReference type="EMBL" id="JAJFZP010000006">
    <property type="protein sequence ID" value="MCC3269508.1"/>
    <property type="molecule type" value="Genomic_DNA"/>
</dbReference>
<sequence>MSHSNARLTVYGRLLIVHRHQSGWKQAHIAAAMGVSRKCVKTWIDRY</sequence>
<dbReference type="Proteomes" id="UP001139264">
    <property type="component" value="Unassembled WGS sequence"/>
</dbReference>
<dbReference type="InterPro" id="IPR009057">
    <property type="entry name" value="Homeodomain-like_sf"/>
</dbReference>